<keyword evidence="1" id="KW-1133">Transmembrane helix</keyword>
<reference evidence="2" key="1">
    <citation type="submission" date="2021-06" db="EMBL/GenBank/DDBJ databases">
        <title>Parelaphostrongylus tenuis whole genome reference sequence.</title>
        <authorList>
            <person name="Garwood T.J."/>
            <person name="Larsen P.A."/>
            <person name="Fountain-Jones N.M."/>
            <person name="Garbe J.R."/>
            <person name="Macchietto M.G."/>
            <person name="Kania S.A."/>
            <person name="Gerhold R.W."/>
            <person name="Richards J.E."/>
            <person name="Wolf T.M."/>
        </authorList>
    </citation>
    <scope>NUCLEOTIDE SEQUENCE</scope>
    <source>
        <strain evidence="2">MNPRO001-30</strain>
        <tissue evidence="2">Meninges</tissue>
    </source>
</reference>
<name>A0AAD5N6E0_PARTN</name>
<evidence type="ECO:0000313" key="2">
    <source>
        <dbReference type="EMBL" id="KAJ1361144.1"/>
    </source>
</evidence>
<dbReference type="AlphaFoldDB" id="A0AAD5N6E0"/>
<dbReference type="EMBL" id="JAHQIW010004122">
    <property type="protein sequence ID" value="KAJ1361144.1"/>
    <property type="molecule type" value="Genomic_DNA"/>
</dbReference>
<evidence type="ECO:0000313" key="3">
    <source>
        <dbReference type="Proteomes" id="UP001196413"/>
    </source>
</evidence>
<protein>
    <submittedName>
        <fullName evidence="2">Uncharacterized protein</fullName>
    </submittedName>
</protein>
<sequence length="75" mass="8525">MVEVANTCLRGNAAYAIAAMSAHEKGWDYPLNRIVLVSELLAFNSLSRNTYSWKSSISWLRCCLMILIFFVHVVE</sequence>
<evidence type="ECO:0000256" key="1">
    <source>
        <dbReference type="SAM" id="Phobius"/>
    </source>
</evidence>
<dbReference type="Proteomes" id="UP001196413">
    <property type="component" value="Unassembled WGS sequence"/>
</dbReference>
<accession>A0AAD5N6E0</accession>
<gene>
    <name evidence="2" type="ORF">KIN20_020332</name>
</gene>
<keyword evidence="1" id="KW-0472">Membrane</keyword>
<keyword evidence="3" id="KW-1185">Reference proteome</keyword>
<keyword evidence="1" id="KW-0812">Transmembrane</keyword>
<feature type="transmembrane region" description="Helical" evidence="1">
    <location>
        <begin position="56"/>
        <end position="74"/>
    </location>
</feature>
<organism evidence="2 3">
    <name type="scientific">Parelaphostrongylus tenuis</name>
    <name type="common">Meningeal worm</name>
    <dbReference type="NCBI Taxonomy" id="148309"/>
    <lineage>
        <taxon>Eukaryota</taxon>
        <taxon>Metazoa</taxon>
        <taxon>Ecdysozoa</taxon>
        <taxon>Nematoda</taxon>
        <taxon>Chromadorea</taxon>
        <taxon>Rhabditida</taxon>
        <taxon>Rhabditina</taxon>
        <taxon>Rhabditomorpha</taxon>
        <taxon>Strongyloidea</taxon>
        <taxon>Metastrongylidae</taxon>
        <taxon>Parelaphostrongylus</taxon>
    </lineage>
</organism>
<proteinExistence type="predicted"/>
<comment type="caution">
    <text evidence="2">The sequence shown here is derived from an EMBL/GenBank/DDBJ whole genome shotgun (WGS) entry which is preliminary data.</text>
</comment>